<feature type="compositionally biased region" description="Basic and acidic residues" evidence="1">
    <location>
        <begin position="592"/>
        <end position="608"/>
    </location>
</feature>
<gene>
    <name evidence="2" type="ORF">FOL47_008759</name>
</gene>
<dbReference type="Proteomes" id="UP000591131">
    <property type="component" value="Unassembled WGS sequence"/>
</dbReference>
<feature type="compositionally biased region" description="Basic and acidic residues" evidence="1">
    <location>
        <begin position="489"/>
        <end position="501"/>
    </location>
</feature>
<evidence type="ECO:0000256" key="1">
    <source>
        <dbReference type="SAM" id="MobiDB-lite"/>
    </source>
</evidence>
<sequence>MEEATPCDGSGDTSKGSVDAPQQRVQDKAYGIMLEARDKISTLEGETSTTGSSSGFRSTYLQVAKAHQELLHALHGSRPRSRPAGVQTADEEMCDNEVGEGGELLDLRDEREIIANSDELESPLANHREELSHCGEVQKADFIPAGSEGSAEMSVLTDTNDQRAIEGFVSEETAAELLADAMASIDRNPERREMLPETRVESAERRDMSGSSGSNAIINEDGKIVSGKVEVRAESFLNVVRVAYEGGVSSCAVGEPATVPIDQGNSPDQPIGGLERLKSYELMNGRAIEAPPSNDAELTMIYSEEDLLKGRADKGGKPAIDGESSETVESNSNYCRGRTREDLCESAELVRVEGKQTERVGEINGCQQGEQGSQVHAERRYTTEEVKGYDVLVCEAAVKNLLAECYGHATTSDATGGKGERMTSGANWTGAGERSLREMNDELNEDGMRKELGKRVAGRLMGAVPRRNAIVCSDEEKRKGRGNTEGTDVMERQSVDEDRLVGENGVVKQSGRADKSIEMGRPGEVYAAESELPTVEEKLQTDEGELQTNEGELQTNEGELQTNEGELQTNEGELQTNEGELQTDEGELQTIEELHSVDNELPEGKGDGEPTSQGSSDRPSPARKARLVTPELAIFDTFARLVRQAKAYRKPRQESDDGIPAEDEKGWGDVRGRTDNYLPDMTPKEQKTVKVAVSKKRLMNADGRRRKIFDADPF</sequence>
<feature type="region of interest" description="Disordered" evidence="1">
    <location>
        <begin position="1"/>
        <end position="29"/>
    </location>
</feature>
<accession>A0A7J6LBY5</accession>
<reference evidence="2 3" key="1">
    <citation type="submission" date="2020-04" db="EMBL/GenBank/DDBJ databases">
        <title>Perkinsus chesapeaki whole genome sequence.</title>
        <authorList>
            <person name="Bogema D.R."/>
        </authorList>
    </citation>
    <scope>NUCLEOTIDE SEQUENCE [LARGE SCALE GENOMIC DNA]</scope>
    <source>
        <strain evidence="2">ATCC PRA-425</strain>
    </source>
</reference>
<proteinExistence type="predicted"/>
<feature type="region of interest" description="Disordered" evidence="1">
    <location>
        <begin position="191"/>
        <end position="215"/>
    </location>
</feature>
<dbReference type="AlphaFoldDB" id="A0A7J6LBY5"/>
<dbReference type="EMBL" id="JAAPAO010000579">
    <property type="protein sequence ID" value="KAF4656755.1"/>
    <property type="molecule type" value="Genomic_DNA"/>
</dbReference>
<feature type="region of interest" description="Disordered" evidence="1">
    <location>
        <begin position="313"/>
        <end position="334"/>
    </location>
</feature>
<evidence type="ECO:0000313" key="3">
    <source>
        <dbReference type="Proteomes" id="UP000591131"/>
    </source>
</evidence>
<evidence type="ECO:0000313" key="2">
    <source>
        <dbReference type="EMBL" id="KAF4656755.1"/>
    </source>
</evidence>
<feature type="compositionally biased region" description="Polar residues" evidence="1">
    <location>
        <begin position="325"/>
        <end position="334"/>
    </location>
</feature>
<feature type="region of interest" description="Disordered" evidence="1">
    <location>
        <begin position="648"/>
        <end position="685"/>
    </location>
</feature>
<feature type="compositionally biased region" description="Basic and acidic residues" evidence="1">
    <location>
        <begin position="191"/>
        <end position="208"/>
    </location>
</feature>
<feature type="region of interest" description="Disordered" evidence="1">
    <location>
        <begin position="473"/>
        <end position="628"/>
    </location>
</feature>
<protein>
    <submittedName>
        <fullName evidence="2">Uncharacterized protein</fullName>
    </submittedName>
</protein>
<name>A0A7J6LBY5_PERCH</name>
<feature type="compositionally biased region" description="Basic and acidic residues" evidence="1">
    <location>
        <begin position="662"/>
        <end position="674"/>
    </location>
</feature>
<keyword evidence="3" id="KW-1185">Reference proteome</keyword>
<comment type="caution">
    <text evidence="2">The sequence shown here is derived from an EMBL/GenBank/DDBJ whole genome shotgun (WGS) entry which is preliminary data.</text>
</comment>
<dbReference type="Gene3D" id="1.20.5.340">
    <property type="match status" value="1"/>
</dbReference>
<feature type="compositionally biased region" description="Polar residues" evidence="1">
    <location>
        <begin position="546"/>
        <end position="580"/>
    </location>
</feature>
<organism evidence="2 3">
    <name type="scientific">Perkinsus chesapeaki</name>
    <name type="common">Clam parasite</name>
    <name type="synonym">Perkinsus andrewsi</name>
    <dbReference type="NCBI Taxonomy" id="330153"/>
    <lineage>
        <taxon>Eukaryota</taxon>
        <taxon>Sar</taxon>
        <taxon>Alveolata</taxon>
        <taxon>Perkinsozoa</taxon>
        <taxon>Perkinsea</taxon>
        <taxon>Perkinsida</taxon>
        <taxon>Perkinsidae</taxon>
        <taxon>Perkinsus</taxon>
    </lineage>
</organism>
<dbReference type="OrthoDB" id="10396357at2759"/>